<feature type="region of interest" description="Disordered" evidence="8">
    <location>
        <begin position="95"/>
        <end position="244"/>
    </location>
</feature>
<dbReference type="InterPro" id="IPR027084">
    <property type="entry name" value="Mps1_cat"/>
</dbReference>
<evidence type="ECO:0000313" key="11">
    <source>
        <dbReference type="Proteomes" id="UP000717515"/>
    </source>
</evidence>
<dbReference type="CDD" id="cd14131">
    <property type="entry name" value="PKc_Mps1"/>
    <property type="match status" value="1"/>
</dbReference>
<feature type="compositionally biased region" description="Acidic residues" evidence="8">
    <location>
        <begin position="184"/>
        <end position="201"/>
    </location>
</feature>
<evidence type="ECO:0000259" key="9">
    <source>
        <dbReference type="PROSITE" id="PS50011"/>
    </source>
</evidence>
<dbReference type="PROSITE" id="PS00108">
    <property type="entry name" value="PROTEIN_KINASE_ST"/>
    <property type="match status" value="1"/>
</dbReference>
<dbReference type="Pfam" id="PF06991">
    <property type="entry name" value="MFAP1"/>
    <property type="match status" value="1"/>
</dbReference>
<dbReference type="GO" id="GO:0005524">
    <property type="term" value="F:ATP binding"/>
    <property type="evidence" value="ECO:0007669"/>
    <property type="project" value="UniProtKB-UniRule"/>
</dbReference>
<evidence type="ECO:0000256" key="6">
    <source>
        <dbReference type="PROSITE-ProRule" id="PRU10141"/>
    </source>
</evidence>
<dbReference type="GO" id="GO:0007094">
    <property type="term" value="P:mitotic spindle assembly checkpoint signaling"/>
    <property type="evidence" value="ECO:0007669"/>
    <property type="project" value="TreeGrafter"/>
</dbReference>
<dbReference type="PANTHER" id="PTHR22974">
    <property type="entry name" value="MIXED LINEAGE PROTEIN KINASE"/>
    <property type="match status" value="1"/>
</dbReference>
<name>A0A9P8A3K5_MORAP</name>
<dbReference type="EMBL" id="JAIFTL010000090">
    <property type="protein sequence ID" value="KAG9323717.1"/>
    <property type="molecule type" value="Genomic_DNA"/>
</dbReference>
<feature type="domain" description="Protein kinase" evidence="9">
    <location>
        <begin position="1151"/>
        <end position="1467"/>
    </location>
</feature>
<feature type="region of interest" description="Disordered" evidence="8">
    <location>
        <begin position="677"/>
        <end position="984"/>
    </location>
</feature>
<evidence type="ECO:0000256" key="2">
    <source>
        <dbReference type="ARBA" id="ARBA00022679"/>
    </source>
</evidence>
<feature type="compositionally biased region" description="Low complexity" evidence="8">
    <location>
        <begin position="105"/>
        <end position="115"/>
    </location>
</feature>
<evidence type="ECO:0000256" key="4">
    <source>
        <dbReference type="ARBA" id="ARBA00022777"/>
    </source>
</evidence>
<feature type="region of interest" description="Disordered" evidence="8">
    <location>
        <begin position="1"/>
        <end position="74"/>
    </location>
</feature>
<feature type="compositionally biased region" description="Polar residues" evidence="8">
    <location>
        <begin position="886"/>
        <end position="901"/>
    </location>
</feature>
<feature type="compositionally biased region" description="Low complexity" evidence="8">
    <location>
        <begin position="637"/>
        <end position="664"/>
    </location>
</feature>
<dbReference type="PROSITE" id="PS50011">
    <property type="entry name" value="PROTEIN_KINASE_DOM"/>
    <property type="match status" value="1"/>
</dbReference>
<feature type="compositionally biased region" description="Acidic residues" evidence="8">
    <location>
        <begin position="147"/>
        <end position="167"/>
    </location>
</feature>
<feature type="region of interest" description="Disordered" evidence="8">
    <location>
        <begin position="1460"/>
        <end position="1488"/>
    </location>
</feature>
<feature type="compositionally biased region" description="Basic residues" evidence="8">
    <location>
        <begin position="170"/>
        <end position="179"/>
    </location>
</feature>
<dbReference type="FunFam" id="3.30.200.20:FF:000131">
    <property type="entry name" value="Dual specificity protein kinase TTK"/>
    <property type="match status" value="1"/>
</dbReference>
<feature type="compositionally biased region" description="Polar residues" evidence="8">
    <location>
        <begin position="677"/>
        <end position="691"/>
    </location>
</feature>
<keyword evidence="7" id="KW-0175">Coiled coil</keyword>
<comment type="caution">
    <text evidence="10">The sequence shown here is derived from an EMBL/GenBank/DDBJ whole genome shotgun (WGS) entry which is preliminary data.</text>
</comment>
<evidence type="ECO:0000256" key="8">
    <source>
        <dbReference type="SAM" id="MobiDB-lite"/>
    </source>
</evidence>
<dbReference type="InterPro" id="IPR008271">
    <property type="entry name" value="Ser/Thr_kinase_AS"/>
</dbReference>
<dbReference type="GO" id="GO:0004712">
    <property type="term" value="F:protein serine/threonine/tyrosine kinase activity"/>
    <property type="evidence" value="ECO:0007669"/>
    <property type="project" value="TreeGrafter"/>
</dbReference>
<evidence type="ECO:0000256" key="7">
    <source>
        <dbReference type="SAM" id="Coils"/>
    </source>
</evidence>
<feature type="region of interest" description="Disordered" evidence="8">
    <location>
        <begin position="1019"/>
        <end position="1076"/>
    </location>
</feature>
<feature type="compositionally biased region" description="Low complexity" evidence="8">
    <location>
        <begin position="1471"/>
        <end position="1488"/>
    </location>
</feature>
<dbReference type="InterPro" id="IPR011009">
    <property type="entry name" value="Kinase-like_dom_sf"/>
</dbReference>
<feature type="compositionally biased region" description="Basic and acidic residues" evidence="8">
    <location>
        <begin position="132"/>
        <end position="146"/>
    </location>
</feature>
<dbReference type="PANTHER" id="PTHR22974:SF21">
    <property type="entry name" value="DUAL SPECIFICITY PROTEIN KINASE TTK"/>
    <property type="match status" value="1"/>
</dbReference>
<dbReference type="SUPFAM" id="SSF56112">
    <property type="entry name" value="Protein kinase-like (PK-like)"/>
    <property type="match status" value="1"/>
</dbReference>
<feature type="compositionally biased region" description="Polar residues" evidence="8">
    <location>
        <begin position="493"/>
        <end position="502"/>
    </location>
</feature>
<dbReference type="GO" id="GO:0098813">
    <property type="term" value="P:nuclear chromosome segregation"/>
    <property type="evidence" value="ECO:0007669"/>
    <property type="project" value="UniProtKB-ARBA"/>
</dbReference>
<keyword evidence="5 6" id="KW-0067">ATP-binding</keyword>
<feature type="compositionally biased region" description="Polar residues" evidence="8">
    <location>
        <begin position="1042"/>
        <end position="1058"/>
    </location>
</feature>
<feature type="compositionally biased region" description="Low complexity" evidence="8">
    <location>
        <begin position="868"/>
        <end position="885"/>
    </location>
</feature>
<feature type="coiled-coil region" evidence="7">
    <location>
        <begin position="323"/>
        <end position="379"/>
    </location>
</feature>
<evidence type="ECO:0000313" key="10">
    <source>
        <dbReference type="EMBL" id="KAG9323717.1"/>
    </source>
</evidence>
<feature type="compositionally biased region" description="Basic and acidic residues" evidence="8">
    <location>
        <begin position="504"/>
        <end position="557"/>
    </location>
</feature>
<dbReference type="SMART" id="SM00220">
    <property type="entry name" value="S_TKc"/>
    <property type="match status" value="1"/>
</dbReference>
<accession>A0A9P8A3K5</accession>
<organism evidence="10 11">
    <name type="scientific">Mortierella alpina</name>
    <name type="common">Oleaginous fungus</name>
    <name type="synonym">Mortierella renispora</name>
    <dbReference type="NCBI Taxonomy" id="64518"/>
    <lineage>
        <taxon>Eukaryota</taxon>
        <taxon>Fungi</taxon>
        <taxon>Fungi incertae sedis</taxon>
        <taxon>Mucoromycota</taxon>
        <taxon>Mortierellomycotina</taxon>
        <taxon>Mortierellomycetes</taxon>
        <taxon>Mortierellales</taxon>
        <taxon>Mortierellaceae</taxon>
        <taxon>Mortierella</taxon>
    </lineage>
</organism>
<dbReference type="InterPro" id="IPR009730">
    <property type="entry name" value="MFAP1_C"/>
</dbReference>
<evidence type="ECO:0000256" key="1">
    <source>
        <dbReference type="ARBA" id="ARBA00022527"/>
    </source>
</evidence>
<feature type="compositionally biased region" description="Polar residues" evidence="8">
    <location>
        <begin position="1021"/>
        <end position="1034"/>
    </location>
</feature>
<keyword evidence="4" id="KW-0418">Kinase</keyword>
<dbReference type="InterPro" id="IPR017441">
    <property type="entry name" value="Protein_kinase_ATP_BS"/>
</dbReference>
<dbReference type="GO" id="GO:0004674">
    <property type="term" value="F:protein serine/threonine kinase activity"/>
    <property type="evidence" value="ECO:0007669"/>
    <property type="project" value="UniProtKB-KW"/>
</dbReference>
<protein>
    <recommendedName>
        <fullName evidence="9">Protein kinase domain-containing protein</fullName>
    </recommendedName>
</protein>
<dbReference type="GO" id="GO:0005634">
    <property type="term" value="C:nucleus"/>
    <property type="evidence" value="ECO:0007669"/>
    <property type="project" value="TreeGrafter"/>
</dbReference>
<dbReference type="Gene3D" id="3.30.200.20">
    <property type="entry name" value="Phosphorylase Kinase, domain 1"/>
    <property type="match status" value="1"/>
</dbReference>
<keyword evidence="3 6" id="KW-0547">Nucleotide-binding</keyword>
<feature type="region of interest" description="Disordered" evidence="8">
    <location>
        <begin position="1390"/>
        <end position="1431"/>
    </location>
</feature>
<keyword evidence="1" id="KW-0723">Serine/threonine-protein kinase</keyword>
<feature type="compositionally biased region" description="Polar residues" evidence="8">
    <location>
        <begin position="576"/>
        <end position="598"/>
    </location>
</feature>
<dbReference type="Proteomes" id="UP000717515">
    <property type="component" value="Unassembled WGS sequence"/>
</dbReference>
<feature type="region of interest" description="Disordered" evidence="8">
    <location>
        <begin position="432"/>
        <end position="665"/>
    </location>
</feature>
<gene>
    <name evidence="10" type="ORF">KVV02_006440</name>
</gene>
<evidence type="ECO:0000256" key="5">
    <source>
        <dbReference type="ARBA" id="ARBA00022840"/>
    </source>
</evidence>
<feature type="binding site" evidence="6">
    <location>
        <position position="1179"/>
    </location>
    <ligand>
        <name>ATP</name>
        <dbReference type="ChEBI" id="CHEBI:30616"/>
    </ligand>
</feature>
<feature type="compositionally biased region" description="Polar residues" evidence="8">
    <location>
        <begin position="964"/>
        <end position="979"/>
    </location>
</feature>
<dbReference type="Pfam" id="PF00069">
    <property type="entry name" value="Pkinase"/>
    <property type="match status" value="1"/>
</dbReference>
<feature type="compositionally biased region" description="Low complexity" evidence="8">
    <location>
        <begin position="1418"/>
        <end position="1431"/>
    </location>
</feature>
<proteinExistence type="predicted"/>
<dbReference type="GO" id="GO:0033316">
    <property type="term" value="P:meiotic spindle assembly checkpoint signaling"/>
    <property type="evidence" value="ECO:0007669"/>
    <property type="project" value="TreeGrafter"/>
</dbReference>
<dbReference type="GO" id="GO:0034501">
    <property type="term" value="P:protein localization to kinetochore"/>
    <property type="evidence" value="ECO:0007669"/>
    <property type="project" value="TreeGrafter"/>
</dbReference>
<dbReference type="GO" id="GO:0000776">
    <property type="term" value="C:kinetochore"/>
    <property type="evidence" value="ECO:0007669"/>
    <property type="project" value="TreeGrafter"/>
</dbReference>
<reference evidence="10" key="1">
    <citation type="submission" date="2021-07" db="EMBL/GenBank/DDBJ databases">
        <title>Draft genome of Mortierella alpina, strain LL118, isolated from an aspen leaf litter sample.</title>
        <authorList>
            <person name="Yang S."/>
            <person name="Vinatzer B.A."/>
        </authorList>
    </citation>
    <scope>NUCLEOTIDE SEQUENCE</scope>
    <source>
        <strain evidence="10">LL118</strain>
    </source>
</reference>
<keyword evidence="2" id="KW-0808">Transferase</keyword>
<feature type="compositionally biased region" description="Low complexity" evidence="8">
    <location>
        <begin position="1394"/>
        <end position="1409"/>
    </location>
</feature>
<dbReference type="InterPro" id="IPR000719">
    <property type="entry name" value="Prot_kinase_dom"/>
</dbReference>
<evidence type="ECO:0000256" key="3">
    <source>
        <dbReference type="ARBA" id="ARBA00022741"/>
    </source>
</evidence>
<feature type="compositionally biased region" description="Pro residues" evidence="8">
    <location>
        <begin position="605"/>
        <end position="624"/>
    </location>
</feature>
<feature type="compositionally biased region" description="Low complexity" evidence="8">
    <location>
        <begin position="1059"/>
        <end position="1072"/>
    </location>
</feature>
<dbReference type="Gene3D" id="1.10.510.10">
    <property type="entry name" value="Transferase(Phosphotransferase) domain 1"/>
    <property type="match status" value="1"/>
</dbReference>
<sequence>MSSKRVGLPSLNSTSKKDALQPVKVQRYRAGKAPEGYVDPALESSDDEENEGRDPSARGGRAGGISMSIGSEPPKMAYQVLNVEQMTRERKLEQFQRKERGGGAAAAVEPLAAASSDRRLARLQQMQMDSSSRSRGDTRSRRARVDSDEEEQEEEDKSEDEDDEEEAALLRRKAARARASKAQEEEEELWGQGEEEEEEEEQSGRKGRPRREGEESEGSSEYTSSGSEEESSEDEMAPRRKLMKPVFVPKSQRITIDESTRTEVAEELAEKARLEALEERKKESHQILKEYVARQATVEEVPDVDNLAEVDDTDGLDEEAEFEQWKLRELKRIKRDREELEAREAEKAEIERRRELTEEERVKEDMAYLAKRAKEAQAEKAQGSVEKYHHKGAFFMDSNEAILKRSTNEATPDAVKDIKSLPKIMQVRNFGRAGQTKYTTLKDQDTSQPSGWTDPAVKHIQQRHRMAGFRGDDFKIASKMQGGRRDFERESGGQRTNANNTALGDRHKSLSTDRYDRDRDSRRHDDGGRSHRDYSDRDRDRDDRDRGSSRGSGDRYPGRRTRHPPDTPAAAAMLDSAQQDQRNGTASARQTLQDNADASQDRLPSSPPSSPPKPYKILPLPPPTVKKHLRPVELLTATSPFAAISSSSSSSRSAEAWLSSSSASTVTVAEGQWSMKLRSSGSAEDQLTLAEQESRAESDDMPPITVQDAKGATSATTSLTFRSVAGKENVIPRTPRTASRTRNLRQNDKMRFNPSRWGRPLRDASEISQDQDEIKPGESDDGPSSGGSQPAEGSQQEEQGLRAKVDSSPELPFQDLHVQDVSARKPRAREDSLGDYGDQGLGSASKKPKHNTREEPAANPLGKPLDAPQVITSTTISSVTIPTTQESGTPASSLNGSQGALATSERRQSSQHPPVISPIARHSHFTQNSTPPRAPSLSPLVFKTPQEPVKRPSSTDNRRGSLGGSEQTSRAPSQPNSKDQLVDPQPLHRLFKQERHPLIETGASARNYTGVADNLALPRSPTVQARPSATTASAISGEAPLTSESPSTPIVTAIPQKQPSSLSPAHASAPLPTSGPTATVTLAQALSLAKGIPASRTPIPATGHASGLAPTIPKAPVPTATPVAASVPSAPTIAPTKQESRVTIYVNGRAYTRLNLIGKGGSSKVFKVLAHNNRIFALKRVIFAKADQSTIEGYINEVQLLNRLRYNPRIVRLWDSELQLDQGYLTLLMELGEIDLASLLVKQRMLPHNLSFIRLYWEQMLEAVQTIHEEKIVHTDLKPANFLLVEGSLKLIDFGIANTIANDTTNIHREGQLGTANYMAPESITSNPLSGDRKMGRASDVWSLGCILYQMVYGKTPFADITNVFKKLAAITNPEIKIQFPAHTISPLQVPLTQQQQQQQQQQQGQGQQTGAALGTNAPSDSTAASSAAKQSMVPVDADLLRIMRCCLDRDAKNRRTIPELLQDPFLKPHTSPSLPSTSSTPLSSAPPGAVAVDVEMLTRIMDRSIEFAAKRGNKVTREELKVAAKDMMRQLQAQGSKDTNAG</sequence>
<dbReference type="PROSITE" id="PS00107">
    <property type="entry name" value="PROTEIN_KINASE_ATP"/>
    <property type="match status" value="1"/>
</dbReference>
<feature type="compositionally biased region" description="Basic and acidic residues" evidence="8">
    <location>
        <begin position="483"/>
        <end position="492"/>
    </location>
</feature>